<dbReference type="EC" id="1.2.1.88" evidence="2"/>
<accession>A0ABT9NFE0</accession>
<dbReference type="SUPFAM" id="SSF53720">
    <property type="entry name" value="ALDH-like"/>
    <property type="match status" value="1"/>
</dbReference>
<dbReference type="InterPro" id="IPR016160">
    <property type="entry name" value="Ald_DH_CS_CYS"/>
</dbReference>
<dbReference type="InterPro" id="IPR016163">
    <property type="entry name" value="Ald_DH_C"/>
</dbReference>
<evidence type="ECO:0000256" key="5">
    <source>
        <dbReference type="ARBA" id="ARBA00048142"/>
    </source>
</evidence>
<dbReference type="GO" id="GO:0003842">
    <property type="term" value="F:L-glutamate gamma-semialdehyde dehydrogenase activity"/>
    <property type="evidence" value="ECO:0007669"/>
    <property type="project" value="UniProtKB-EC"/>
</dbReference>
<dbReference type="PROSITE" id="PS00070">
    <property type="entry name" value="ALDEHYDE_DEHYDR_CYS"/>
    <property type="match status" value="1"/>
</dbReference>
<reference evidence="10 11" key="1">
    <citation type="submission" date="2023-07" db="EMBL/GenBank/DDBJ databases">
        <title>Sequencing the genomes of 1000 actinobacteria strains.</title>
        <authorList>
            <person name="Klenk H.-P."/>
        </authorList>
    </citation>
    <scope>NUCLEOTIDE SEQUENCE [LARGE SCALE GENOMIC DNA]</scope>
    <source>
        <strain evidence="10 11">DSM 17163</strain>
    </source>
</reference>
<evidence type="ECO:0000256" key="1">
    <source>
        <dbReference type="ARBA" id="ARBA00004786"/>
    </source>
</evidence>
<dbReference type="PROSITE" id="PS00687">
    <property type="entry name" value="ALDEHYDE_DEHYDR_GLU"/>
    <property type="match status" value="1"/>
</dbReference>
<dbReference type="InterPro" id="IPR016161">
    <property type="entry name" value="Ald_DH/histidinol_DH"/>
</dbReference>
<gene>
    <name evidence="10" type="ORF">J2S70_000686</name>
</gene>
<keyword evidence="4" id="KW-0520">NAD</keyword>
<evidence type="ECO:0000256" key="4">
    <source>
        <dbReference type="ARBA" id="ARBA00023027"/>
    </source>
</evidence>
<protein>
    <recommendedName>
        <fullName evidence="2">L-glutamate gamma-semialdehyde dehydrogenase</fullName>
        <ecNumber evidence="2">1.2.1.88</ecNumber>
    </recommendedName>
</protein>
<dbReference type="InterPro" id="IPR029510">
    <property type="entry name" value="Ald_DH_CS_GLU"/>
</dbReference>
<name>A0ABT9NFE0_9ACTO</name>
<dbReference type="EMBL" id="JAUSQX010000001">
    <property type="protein sequence ID" value="MDP9806104.1"/>
    <property type="molecule type" value="Genomic_DNA"/>
</dbReference>
<comment type="similarity">
    <text evidence="7">Belongs to the aldehyde dehydrogenase family.</text>
</comment>
<evidence type="ECO:0000256" key="3">
    <source>
        <dbReference type="ARBA" id="ARBA00023002"/>
    </source>
</evidence>
<sequence>MPAVKNDVDFVRITEASIAKARSWAERSADFPEDRSGKLLSKVLADEGGLDFTVQFVDGVIRPEDPKIRARNLRKLTKREVGFLPPWLSAPAKIGGALSPASPRFISEAAFRVFRTLVGNLVLDTTPNKLGPAVKKLRSDGSRLNLNLLGEAVLGKKEAKARLTAVKELLEHDFVDYVSIKVSSVLGVHNPWGYDQAVDEAVEGLLPLFRTAKEGGKFVNLDMEEYRDLHVTIDVFKAILDRPEFKDLTAGIVLQAYLPDALDAMVELQEWAADRVAGGGAPVKVRLVKGANLPMERVDAAMHGWNLAVQPSKAATDANYIRMLEYALRPEHIANVHLGIAGQNLFTLAFGLELAKARDITEGFDIEMLKGMATNQALAIREDVGQILYYVPVVDPKNYDVAISYLVRRLEESAAHENFMSGVFEIAEDESVFNRERKRFTTGVVGAFPELGGDLETNDDVPALHFGPNRTQNRAADAVPKLESFANTPDSDPSLPQNVEWAKEIFAKMSGSDLGTATADAARVRTADEMNDIIAKARKNANAWADKPNSERADILRRAGQILGERRAQLIEVAASECGKVLAEADVEVSEAIDFANYYADLAEELDEIEGVEFTPEQVTAAIPPWNFPLAIPAGSALAPLATGSVVLFKPAEQARRCGAVIAQALWDAGVPREALVLVDVHPDEMAEVGKALVTGSDQVILTGSIETAKLFRSWEPDLKISAETSGKNAIVVTPQADIDLAAKDVVNSAFGHAGQKCSAASLAILVGSMGESERLIDQIVDAASSLVVDWPTNPTAEMGPIIEPAAGKLKRGLTELEPGERWLLKPRQLDESGRLWSPGIRDGVKPGADAHLTEYFGPVLAIMRAETLDEALAIQNSVEFGLTAGIHSLDSEEIAYWLERVEAGNVYINRGITGAIVRRQPFGGWKRSQVGTGSKAGGPNHLIGLMKAASAPRVTSYDAELEELQYHSMLELDAVAEKANADGGDGAADDFRAALSSVQSALHNTYLAEIDVSDLGVEKNVLRYRPADVLVRLENPRDWWKVAPMLVGAAEGGAMIDSVQGAVLILSVGDDLRDGVAQILRKAGIVIRTEATEQWLAGLREEPAAFRKIRYFGDDARAVAEAVEGSVDVAIYTGPATLNGRVDLRPFFLEQAVAATNHRFGDHTRVLDEVI</sequence>
<evidence type="ECO:0000259" key="8">
    <source>
        <dbReference type="Pfam" id="PF00171"/>
    </source>
</evidence>
<organism evidence="10 11">
    <name type="scientific">Trueperella bonasi</name>
    <dbReference type="NCBI Taxonomy" id="312286"/>
    <lineage>
        <taxon>Bacteria</taxon>
        <taxon>Bacillati</taxon>
        <taxon>Actinomycetota</taxon>
        <taxon>Actinomycetes</taxon>
        <taxon>Actinomycetales</taxon>
        <taxon>Actinomycetaceae</taxon>
        <taxon>Trueperella</taxon>
    </lineage>
</organism>
<dbReference type="Gene3D" id="3.40.605.10">
    <property type="entry name" value="Aldehyde Dehydrogenase, Chain A, domain 1"/>
    <property type="match status" value="1"/>
</dbReference>
<keyword evidence="3 7" id="KW-0560">Oxidoreductase</keyword>
<evidence type="ECO:0000256" key="6">
    <source>
        <dbReference type="PROSITE-ProRule" id="PRU10007"/>
    </source>
</evidence>
<dbReference type="InterPro" id="IPR002872">
    <property type="entry name" value="Proline_DH_dom"/>
</dbReference>
<feature type="domain" description="Aldehyde dehydrogenase" evidence="8">
    <location>
        <begin position="525"/>
        <end position="936"/>
    </location>
</feature>
<comment type="catalytic activity">
    <reaction evidence="5">
        <text>L-glutamate 5-semialdehyde + NAD(+) + H2O = L-glutamate + NADH + 2 H(+)</text>
        <dbReference type="Rhea" id="RHEA:30235"/>
        <dbReference type="ChEBI" id="CHEBI:15377"/>
        <dbReference type="ChEBI" id="CHEBI:15378"/>
        <dbReference type="ChEBI" id="CHEBI:29985"/>
        <dbReference type="ChEBI" id="CHEBI:57540"/>
        <dbReference type="ChEBI" id="CHEBI:57945"/>
        <dbReference type="ChEBI" id="CHEBI:58066"/>
        <dbReference type="EC" id="1.2.1.88"/>
    </reaction>
</comment>
<dbReference type="InterPro" id="IPR015590">
    <property type="entry name" value="Aldehyde_DH_dom"/>
</dbReference>
<feature type="domain" description="Proline dehydrogenase" evidence="9">
    <location>
        <begin position="134"/>
        <end position="421"/>
    </location>
</feature>
<evidence type="ECO:0000313" key="10">
    <source>
        <dbReference type="EMBL" id="MDP9806104.1"/>
    </source>
</evidence>
<dbReference type="PANTHER" id="PTHR42862:SF1">
    <property type="entry name" value="DELTA-1-PYRROLINE-5-CARBOXYLATE DEHYDROGENASE 2, ISOFORM A-RELATED"/>
    <property type="match status" value="1"/>
</dbReference>
<feature type="active site" evidence="6">
    <location>
        <position position="724"/>
    </location>
</feature>
<keyword evidence="11" id="KW-1185">Reference proteome</keyword>
<dbReference type="GO" id="GO:0004657">
    <property type="term" value="F:proline dehydrogenase activity"/>
    <property type="evidence" value="ECO:0007669"/>
    <property type="project" value="UniProtKB-EC"/>
</dbReference>
<dbReference type="PANTHER" id="PTHR42862">
    <property type="entry name" value="DELTA-1-PYRROLINE-5-CARBOXYLATE DEHYDROGENASE 1, ISOFORM A-RELATED"/>
    <property type="match status" value="1"/>
</dbReference>
<evidence type="ECO:0000256" key="7">
    <source>
        <dbReference type="RuleBase" id="RU003345"/>
    </source>
</evidence>
<dbReference type="InterPro" id="IPR025703">
    <property type="entry name" value="Bifunct_PutA"/>
</dbReference>
<dbReference type="Proteomes" id="UP001243212">
    <property type="component" value="Unassembled WGS sequence"/>
</dbReference>
<dbReference type="Pfam" id="PF01619">
    <property type="entry name" value="Pro_dh"/>
    <property type="match status" value="1"/>
</dbReference>
<dbReference type="RefSeq" id="WP_307682345.1">
    <property type="nucleotide sequence ID" value="NZ_JAUSQX010000001.1"/>
</dbReference>
<evidence type="ECO:0000256" key="2">
    <source>
        <dbReference type="ARBA" id="ARBA00012884"/>
    </source>
</evidence>
<dbReference type="Gene3D" id="3.20.20.220">
    <property type="match status" value="1"/>
</dbReference>
<dbReference type="InterPro" id="IPR029041">
    <property type="entry name" value="FAD-linked_oxidoreductase-like"/>
</dbReference>
<evidence type="ECO:0000313" key="11">
    <source>
        <dbReference type="Proteomes" id="UP001243212"/>
    </source>
</evidence>
<dbReference type="Pfam" id="PF00171">
    <property type="entry name" value="Aldedh"/>
    <property type="match status" value="1"/>
</dbReference>
<dbReference type="Gene3D" id="3.40.309.10">
    <property type="entry name" value="Aldehyde Dehydrogenase, Chain A, domain 2"/>
    <property type="match status" value="1"/>
</dbReference>
<comment type="pathway">
    <text evidence="1">Amino-acid degradation; L-proline degradation into L-glutamate; L-glutamate from L-proline: step 2/2.</text>
</comment>
<dbReference type="SUPFAM" id="SSF51730">
    <property type="entry name" value="FAD-linked oxidoreductase"/>
    <property type="match status" value="1"/>
</dbReference>
<dbReference type="InterPro" id="IPR050485">
    <property type="entry name" value="Proline_metab_enzyme"/>
</dbReference>
<dbReference type="PIRSF" id="PIRSF000197">
    <property type="entry name" value="Bifunct_PutA"/>
    <property type="match status" value="1"/>
</dbReference>
<evidence type="ECO:0000259" key="9">
    <source>
        <dbReference type="Pfam" id="PF01619"/>
    </source>
</evidence>
<dbReference type="InterPro" id="IPR016162">
    <property type="entry name" value="Ald_DH_N"/>
</dbReference>
<comment type="caution">
    <text evidence="10">The sequence shown here is derived from an EMBL/GenBank/DDBJ whole genome shotgun (WGS) entry which is preliminary data.</text>
</comment>
<proteinExistence type="inferred from homology"/>